<name>A0A0A9HMX8_ARUDO</name>
<reference evidence="1" key="2">
    <citation type="journal article" date="2015" name="Data Brief">
        <title>Shoot transcriptome of the giant reed, Arundo donax.</title>
        <authorList>
            <person name="Barrero R.A."/>
            <person name="Guerrero F.D."/>
            <person name="Moolhuijzen P."/>
            <person name="Goolsby J.A."/>
            <person name="Tidwell J."/>
            <person name="Bellgard S.E."/>
            <person name="Bellgard M.I."/>
        </authorList>
    </citation>
    <scope>NUCLEOTIDE SEQUENCE</scope>
    <source>
        <tissue evidence="1">Shoot tissue taken approximately 20 cm above the soil surface</tissue>
    </source>
</reference>
<sequence length="63" mass="6479">MVDARVPTSQTAASLYDCICSSVLACWLFVSKGKGNGGLRPDGGPTFCVGNMQKVSVEQGIAG</sequence>
<dbReference type="AlphaFoldDB" id="A0A0A9HMX8"/>
<proteinExistence type="predicted"/>
<dbReference type="EMBL" id="GBRH01161660">
    <property type="protein sequence ID" value="JAE36236.1"/>
    <property type="molecule type" value="Transcribed_RNA"/>
</dbReference>
<protein>
    <submittedName>
        <fullName evidence="1">Uncharacterized protein</fullName>
    </submittedName>
</protein>
<evidence type="ECO:0000313" key="1">
    <source>
        <dbReference type="EMBL" id="JAE36236.1"/>
    </source>
</evidence>
<reference evidence="1" key="1">
    <citation type="submission" date="2014-09" db="EMBL/GenBank/DDBJ databases">
        <authorList>
            <person name="Magalhaes I.L.F."/>
            <person name="Oliveira U."/>
            <person name="Santos F.R."/>
            <person name="Vidigal T.H.D.A."/>
            <person name="Brescovit A.D."/>
            <person name="Santos A.J."/>
        </authorList>
    </citation>
    <scope>NUCLEOTIDE SEQUENCE</scope>
    <source>
        <tissue evidence="1">Shoot tissue taken approximately 20 cm above the soil surface</tissue>
    </source>
</reference>
<organism evidence="1">
    <name type="scientific">Arundo donax</name>
    <name type="common">Giant reed</name>
    <name type="synonym">Donax arundinaceus</name>
    <dbReference type="NCBI Taxonomy" id="35708"/>
    <lineage>
        <taxon>Eukaryota</taxon>
        <taxon>Viridiplantae</taxon>
        <taxon>Streptophyta</taxon>
        <taxon>Embryophyta</taxon>
        <taxon>Tracheophyta</taxon>
        <taxon>Spermatophyta</taxon>
        <taxon>Magnoliopsida</taxon>
        <taxon>Liliopsida</taxon>
        <taxon>Poales</taxon>
        <taxon>Poaceae</taxon>
        <taxon>PACMAD clade</taxon>
        <taxon>Arundinoideae</taxon>
        <taxon>Arundineae</taxon>
        <taxon>Arundo</taxon>
    </lineage>
</organism>
<accession>A0A0A9HMX8</accession>